<reference evidence="1 2" key="1">
    <citation type="submission" date="2024-02" db="EMBL/GenBank/DDBJ databases">
        <authorList>
            <person name="Chen Y."/>
            <person name="Shah S."/>
            <person name="Dougan E. K."/>
            <person name="Thang M."/>
            <person name="Chan C."/>
        </authorList>
    </citation>
    <scope>NUCLEOTIDE SEQUENCE [LARGE SCALE GENOMIC DNA]</scope>
</reference>
<name>A0ABP0KX77_9DINO</name>
<evidence type="ECO:0000313" key="2">
    <source>
        <dbReference type="Proteomes" id="UP001642464"/>
    </source>
</evidence>
<keyword evidence="2" id="KW-1185">Reference proteome</keyword>
<protein>
    <submittedName>
        <fullName evidence="1">Uncharacterized protein</fullName>
    </submittedName>
</protein>
<sequence length="324" mass="35754">STGFLQGWNFTVAHGQPCLWQQIGALDPVKDFLSGLIESALRLFGPAAPVRNLQLSLPASAVLAQVHNYFEEQKLSPRQRPPVRDYLSKHTQWMGSFMALDHIEGEALRYCQFVHSGVSVRHRVQDPRADNGCDFFRWCDEAASLGPLHLDLTDLVDDRHSPNEIVGADSVRRALVRFTEAIYFLNVIAFETELKAQGKQQPQDAGCGGDTAWAKACGEPMSTCEVSLLQVMKALPHDTEITLNALRNTARLGRAAMSSRQLSATQFDEVCQLAASLGLADVCNRRCGATGGRQQRVLVKRALTEVTKKVAENLHLPFSCFPVP</sequence>
<proteinExistence type="predicted"/>
<comment type="caution">
    <text evidence="1">The sequence shown here is derived from an EMBL/GenBank/DDBJ whole genome shotgun (WGS) entry which is preliminary data.</text>
</comment>
<accession>A0ABP0KX77</accession>
<feature type="non-terminal residue" evidence="1">
    <location>
        <position position="1"/>
    </location>
</feature>
<dbReference type="EMBL" id="CAXAMM010013129">
    <property type="protein sequence ID" value="CAK9030577.1"/>
    <property type="molecule type" value="Genomic_DNA"/>
</dbReference>
<organism evidence="1 2">
    <name type="scientific">Durusdinium trenchii</name>
    <dbReference type="NCBI Taxonomy" id="1381693"/>
    <lineage>
        <taxon>Eukaryota</taxon>
        <taxon>Sar</taxon>
        <taxon>Alveolata</taxon>
        <taxon>Dinophyceae</taxon>
        <taxon>Suessiales</taxon>
        <taxon>Symbiodiniaceae</taxon>
        <taxon>Durusdinium</taxon>
    </lineage>
</organism>
<dbReference type="Proteomes" id="UP001642464">
    <property type="component" value="Unassembled WGS sequence"/>
</dbReference>
<evidence type="ECO:0000313" key="1">
    <source>
        <dbReference type="EMBL" id="CAK9030577.1"/>
    </source>
</evidence>
<gene>
    <name evidence="1" type="ORF">SCF082_LOCUS19260</name>
</gene>